<evidence type="ECO:0000259" key="6">
    <source>
        <dbReference type="PROSITE" id="PS50801"/>
    </source>
</evidence>
<evidence type="ECO:0000256" key="2">
    <source>
        <dbReference type="ARBA" id="ARBA00022692"/>
    </source>
</evidence>
<dbReference type="Pfam" id="PF01740">
    <property type="entry name" value="STAS"/>
    <property type="match status" value="1"/>
</dbReference>
<dbReference type="InterPro" id="IPR036513">
    <property type="entry name" value="STAS_dom_sf"/>
</dbReference>
<organism evidence="7 8">
    <name type="scientific">Fukomys damarensis</name>
    <name type="common">Damaraland mole rat</name>
    <name type="synonym">Cryptomys damarensis</name>
    <dbReference type="NCBI Taxonomy" id="885580"/>
    <lineage>
        <taxon>Eukaryota</taxon>
        <taxon>Metazoa</taxon>
        <taxon>Chordata</taxon>
        <taxon>Craniata</taxon>
        <taxon>Vertebrata</taxon>
        <taxon>Euteleostomi</taxon>
        <taxon>Mammalia</taxon>
        <taxon>Eutheria</taxon>
        <taxon>Euarchontoglires</taxon>
        <taxon>Glires</taxon>
        <taxon>Rodentia</taxon>
        <taxon>Hystricomorpha</taxon>
        <taxon>Bathyergidae</taxon>
        <taxon>Fukomys</taxon>
    </lineage>
</organism>
<dbReference type="PANTHER" id="PTHR11814">
    <property type="entry name" value="SULFATE TRANSPORTER"/>
    <property type="match status" value="1"/>
</dbReference>
<proteinExistence type="predicted"/>
<evidence type="ECO:0000256" key="4">
    <source>
        <dbReference type="ARBA" id="ARBA00023136"/>
    </source>
</evidence>
<name>A0A091DDD2_FUKDA</name>
<dbReference type="EMBL" id="KN122650">
    <property type="protein sequence ID" value="KFO29087.1"/>
    <property type="molecule type" value="Genomic_DNA"/>
</dbReference>
<dbReference type="STRING" id="885580.ENSFDAP00000022925"/>
<dbReference type="Gene3D" id="3.30.750.24">
    <property type="entry name" value="STAS domain"/>
    <property type="match status" value="1"/>
</dbReference>
<keyword evidence="3 5" id="KW-1133">Transmembrane helix</keyword>
<gene>
    <name evidence="7" type="ORF">H920_09532</name>
</gene>
<evidence type="ECO:0000256" key="3">
    <source>
        <dbReference type="ARBA" id="ARBA00022989"/>
    </source>
</evidence>
<feature type="transmembrane region" description="Helical" evidence="5">
    <location>
        <begin position="360"/>
        <end position="380"/>
    </location>
</feature>
<feature type="transmembrane region" description="Helical" evidence="5">
    <location>
        <begin position="156"/>
        <end position="177"/>
    </location>
</feature>
<accession>A0A091DDD2</accession>
<dbReference type="eggNOG" id="KOG0236">
    <property type="taxonomic scope" value="Eukaryota"/>
</dbReference>
<evidence type="ECO:0000313" key="8">
    <source>
        <dbReference type="Proteomes" id="UP000028990"/>
    </source>
</evidence>
<dbReference type="PROSITE" id="PS50801">
    <property type="entry name" value="STAS"/>
    <property type="match status" value="1"/>
</dbReference>
<keyword evidence="8" id="KW-1185">Reference proteome</keyword>
<dbReference type="NCBIfam" id="TIGR00815">
    <property type="entry name" value="sulP"/>
    <property type="match status" value="1"/>
</dbReference>
<dbReference type="InterPro" id="IPR018045">
    <property type="entry name" value="S04_transporter_CS"/>
</dbReference>
<protein>
    <submittedName>
        <fullName evidence="7">Chloride anion exchanger</fullName>
    </submittedName>
</protein>
<keyword evidence="2 5" id="KW-0812">Transmembrane</keyword>
<feature type="transmembrane region" description="Helical" evidence="5">
    <location>
        <begin position="249"/>
        <end position="278"/>
    </location>
</feature>
<feature type="transmembrane region" description="Helical" evidence="5">
    <location>
        <begin position="183"/>
        <end position="199"/>
    </location>
</feature>
<feature type="transmembrane region" description="Helical" evidence="5">
    <location>
        <begin position="485"/>
        <end position="505"/>
    </location>
</feature>
<comment type="subcellular location">
    <subcellularLocation>
        <location evidence="1">Membrane</location>
        <topology evidence="1">Multi-pass membrane protein</topology>
    </subcellularLocation>
</comment>
<reference evidence="7 8" key="1">
    <citation type="submission" date="2013-11" db="EMBL/GenBank/DDBJ databases">
        <title>The Damaraland mole rat (Fukomys damarensis) genome and evolution of African mole rats.</title>
        <authorList>
            <person name="Gladyshev V.N."/>
            <person name="Fang X."/>
        </authorList>
    </citation>
    <scope>NUCLEOTIDE SEQUENCE [LARGE SCALE GENOMIC DNA]</scope>
    <source>
        <tissue evidence="7">Liver</tissue>
    </source>
</reference>
<feature type="transmembrane region" description="Helical" evidence="5">
    <location>
        <begin position="448"/>
        <end position="465"/>
    </location>
</feature>
<feature type="transmembrane region" description="Helical" evidence="5">
    <location>
        <begin position="543"/>
        <end position="570"/>
    </location>
</feature>
<dbReference type="Proteomes" id="UP000028990">
    <property type="component" value="Unassembled WGS sequence"/>
</dbReference>
<keyword evidence="4 5" id="KW-0472">Membrane</keyword>
<feature type="domain" description="STAS" evidence="6">
    <location>
        <begin position="598"/>
        <end position="793"/>
    </location>
</feature>
<dbReference type="GO" id="GO:0008271">
    <property type="term" value="F:secondary active sulfate transmembrane transporter activity"/>
    <property type="evidence" value="ECO:0007669"/>
    <property type="project" value="InterPro"/>
</dbReference>
<sequence>MDPCDADAVTSLCSSSMTPARRGPFHALNSRSSLAVEQALVSMLPGSSGTAFQPAKGNKKCSPRSSKGLPLVLTTRENKMIEPIGNQYIVARPVYSVNAFGEDHKKKERRHKTFLDHLKVWCSCSVQKAKRIALSLLPIASWLPAYRLKEWLLSDIVSGISTGLVAVLQGLAFALLVTIPPRYGLYAAFFPVLTYFFLGTSKHISVGPFPVLSMMVGAVVTRLASDTSSITDSSSNLIGNDSLLEDRKLLVATSVTVLSGIIQLALGVLQIGFVVIYLSESLISGFTTAAAIHVLVSQLKFMLQLTVPAHTDPFSIFKVLESVFTQIEKTNIADLVTSLVILVIVFVVKEINQRFKAKLPVPIPIELIMTVIATGVSYGFDFEHRFNVSVIGDMKQGFESPITPDAQIFQETIGDCFGIAIVGFAVAFSVASVYSLKYDYPIDGNQELIALGVSNIFTGAFRGFAGSTALSRSGVQESTGGKTQVAGILSAVIVLIVIVAIGFLLQPLQKSVLAALALGNLKGMLMQFAEIGRLWKKDKYDCFIWIMTFIFAVVLGLGLGLAASVAFQLLTIVFRTQFPKCSTLANIGRSNIYKNKKDYSEMYEPEGVKIFRCPSPIYFANIGFFKQKLTDAVGFSPLRILRKRNRALKKLRKLQKRGLLQVTPKGFICTADGLGDSDEELDNNQIEELDQPINTADLPFQIDWNADLPLDIVVPKISLHSLILDFSAVSFLDVSSMRGLKAILQDFIRVNVEVYIVGTDDDFIEKLARCQFFDDEVKDSIFFLTIHDAVLHILMKKDYSTSKFNPSQQKEKKSDFTVNTNGGLRNRDCQQALCHNLEAIVRVSVNTEQSQSRGHRVIPLQDLGEGGLMRKLWVEELSVTIALTGLSSGEQAGTGRGLEGTGGLWSMVLISVRKDETSHLMASHGAGSEGDKIKAGNSFGSAAIPPVQNSVV</sequence>
<dbReference type="PROSITE" id="PS01130">
    <property type="entry name" value="SLC26A"/>
    <property type="match status" value="1"/>
</dbReference>
<dbReference type="InterPro" id="IPR002645">
    <property type="entry name" value="STAS_dom"/>
</dbReference>
<dbReference type="AlphaFoldDB" id="A0A091DDD2"/>
<dbReference type="InterPro" id="IPR001902">
    <property type="entry name" value="SLC26A/SulP_fam"/>
</dbReference>
<evidence type="ECO:0000313" key="7">
    <source>
        <dbReference type="EMBL" id="KFO29087.1"/>
    </source>
</evidence>
<dbReference type="GO" id="GO:0016020">
    <property type="term" value="C:membrane"/>
    <property type="evidence" value="ECO:0007669"/>
    <property type="project" value="UniProtKB-SubCell"/>
</dbReference>
<dbReference type="CDD" id="cd07042">
    <property type="entry name" value="STAS_SulP_like_sulfate_transporter"/>
    <property type="match status" value="1"/>
</dbReference>
<evidence type="ECO:0000256" key="5">
    <source>
        <dbReference type="SAM" id="Phobius"/>
    </source>
</evidence>
<evidence type="ECO:0000256" key="1">
    <source>
        <dbReference type="ARBA" id="ARBA00004141"/>
    </source>
</evidence>
<dbReference type="Pfam" id="PF00916">
    <property type="entry name" value="Sulfate_transp"/>
    <property type="match status" value="1"/>
</dbReference>
<dbReference type="SUPFAM" id="SSF52091">
    <property type="entry name" value="SpoIIaa-like"/>
    <property type="match status" value="1"/>
</dbReference>
<feature type="transmembrane region" description="Helical" evidence="5">
    <location>
        <begin position="330"/>
        <end position="348"/>
    </location>
</feature>
<dbReference type="InterPro" id="IPR011547">
    <property type="entry name" value="SLC26A/SulP_dom"/>
</dbReference>
<feature type="transmembrane region" description="Helical" evidence="5">
    <location>
        <begin position="417"/>
        <end position="436"/>
    </location>
</feature>